<dbReference type="GO" id="GO:0005576">
    <property type="term" value="C:extracellular region"/>
    <property type="evidence" value="ECO:0007669"/>
    <property type="project" value="TreeGrafter"/>
</dbReference>
<feature type="repeat" description="NHL" evidence="4">
    <location>
        <begin position="340"/>
        <end position="377"/>
    </location>
</feature>
<accession>A0A815Z1C1</accession>
<evidence type="ECO:0000313" key="5">
    <source>
        <dbReference type="EMBL" id="CAF1305786.1"/>
    </source>
</evidence>
<organism evidence="7 9">
    <name type="scientific">Adineta steineri</name>
    <dbReference type="NCBI Taxonomy" id="433720"/>
    <lineage>
        <taxon>Eukaryota</taxon>
        <taxon>Metazoa</taxon>
        <taxon>Spiralia</taxon>
        <taxon>Gnathifera</taxon>
        <taxon>Rotifera</taxon>
        <taxon>Eurotatoria</taxon>
        <taxon>Bdelloidea</taxon>
        <taxon>Adinetida</taxon>
        <taxon>Adinetidae</taxon>
        <taxon>Adineta</taxon>
    </lineage>
</organism>
<evidence type="ECO:0000256" key="3">
    <source>
        <dbReference type="ARBA" id="ARBA00023180"/>
    </source>
</evidence>
<gene>
    <name evidence="5" type="ORF">BJG266_LOCUS32535</name>
    <name evidence="6" type="ORF">BJG266_LOCUS32751</name>
    <name evidence="7" type="ORF">QVE165_LOCUS49612</name>
    <name evidence="8" type="ORF">QVE165_LOCUS49835</name>
</gene>
<evidence type="ECO:0000313" key="6">
    <source>
        <dbReference type="EMBL" id="CAF1309846.1"/>
    </source>
</evidence>
<evidence type="ECO:0000313" key="9">
    <source>
        <dbReference type="Proteomes" id="UP000663832"/>
    </source>
</evidence>
<dbReference type="Gene3D" id="2.40.10.500">
    <property type="match status" value="1"/>
</dbReference>
<keyword evidence="1" id="KW-0732">Signal</keyword>
<sequence>MQVNTLGHPRICNYHYCTVGSGSGSGGCEQKNYSTNNITEATTTTTSTITTEATNYSETTTINTDQFPYLNTSFSLVPFGNNTKWRQNGITIVDRNIENDSYKGLSDPYSIYIDNDTQTFYITDYHNHRIVEWKSNTTRSQVVAGGNSKGNHSNQLNNPTDVIVDKKNDSLIICDSGNRRIVRWRLGNTASGQTIISDISCYDLAIANDGDLYILNYEENEVRRWRIGEKTGTIVAGGNGYGDDLNQLNFPNSIFIKDHSLYVSDSFNHRVMKWIIGEKEGIIIAGGHGVGRNLTQLSYPLGVIVDHLDDVYVVDSANNRIMRYPKGSQLGIIIAGGNGIGQQPNQFKNPRDLALDGYGNLYVVDNQNKRIQKFEIDLN</sequence>
<protein>
    <recommendedName>
        <fullName evidence="10">NHL repeat containing protein</fullName>
    </recommendedName>
</protein>
<dbReference type="PROSITE" id="PS51125">
    <property type="entry name" value="NHL"/>
    <property type="match status" value="2"/>
</dbReference>
<evidence type="ECO:0000256" key="1">
    <source>
        <dbReference type="ARBA" id="ARBA00022729"/>
    </source>
</evidence>
<dbReference type="EMBL" id="CAJNOI010000553">
    <property type="protein sequence ID" value="CAF1305786.1"/>
    <property type="molecule type" value="Genomic_DNA"/>
</dbReference>
<dbReference type="EMBL" id="CAJNOM010000932">
    <property type="protein sequence ID" value="CAF1579464.1"/>
    <property type="molecule type" value="Genomic_DNA"/>
</dbReference>
<name>A0A815Z1C1_9BILA</name>
<dbReference type="Proteomes" id="UP000663877">
    <property type="component" value="Unassembled WGS sequence"/>
</dbReference>
<keyword evidence="2" id="KW-0677">Repeat</keyword>
<dbReference type="OrthoDB" id="9993142at2759"/>
<dbReference type="AlphaFoldDB" id="A0A815Z1C1"/>
<dbReference type="EMBL" id="CAJNOI010000572">
    <property type="protein sequence ID" value="CAF1309846.1"/>
    <property type="molecule type" value="Genomic_DNA"/>
</dbReference>
<evidence type="ECO:0000256" key="2">
    <source>
        <dbReference type="ARBA" id="ARBA00022737"/>
    </source>
</evidence>
<feature type="repeat" description="NHL" evidence="4">
    <location>
        <begin position="288"/>
        <end position="327"/>
    </location>
</feature>
<evidence type="ECO:0000313" key="7">
    <source>
        <dbReference type="EMBL" id="CAF1577667.1"/>
    </source>
</evidence>
<dbReference type="PANTHER" id="PTHR10680:SF14">
    <property type="entry name" value="PEPTIDYL-GLYCINE ALPHA-AMIDATING MONOOXYGENASE"/>
    <property type="match status" value="1"/>
</dbReference>
<proteinExistence type="predicted"/>
<evidence type="ECO:0008006" key="10">
    <source>
        <dbReference type="Google" id="ProtNLM"/>
    </source>
</evidence>
<dbReference type="InterPro" id="IPR011042">
    <property type="entry name" value="6-blade_b-propeller_TolB-like"/>
</dbReference>
<dbReference type="InterPro" id="IPR001258">
    <property type="entry name" value="NHL_repeat"/>
</dbReference>
<comment type="caution">
    <text evidence="7">The sequence shown here is derived from an EMBL/GenBank/DDBJ whole genome shotgun (WGS) entry which is preliminary data.</text>
</comment>
<dbReference type="PANTHER" id="PTHR10680">
    <property type="entry name" value="PEPTIDYL-GLYCINE ALPHA-AMIDATING MONOOXYGENASE"/>
    <property type="match status" value="1"/>
</dbReference>
<dbReference type="Gene3D" id="2.120.10.30">
    <property type="entry name" value="TolB, C-terminal domain"/>
    <property type="match status" value="2"/>
</dbReference>
<evidence type="ECO:0000256" key="4">
    <source>
        <dbReference type="PROSITE-ProRule" id="PRU00504"/>
    </source>
</evidence>
<keyword evidence="3" id="KW-0325">Glycoprotein</keyword>
<keyword evidence="9" id="KW-1185">Reference proteome</keyword>
<reference evidence="7" key="1">
    <citation type="submission" date="2021-02" db="EMBL/GenBank/DDBJ databases">
        <authorList>
            <person name="Nowell W R."/>
        </authorList>
    </citation>
    <scope>NUCLEOTIDE SEQUENCE</scope>
</reference>
<dbReference type="EMBL" id="CAJNOM010000913">
    <property type="protein sequence ID" value="CAF1577667.1"/>
    <property type="molecule type" value="Genomic_DNA"/>
</dbReference>
<dbReference type="SUPFAM" id="SSF101898">
    <property type="entry name" value="NHL repeat"/>
    <property type="match status" value="1"/>
</dbReference>
<dbReference type="CDD" id="cd05819">
    <property type="entry name" value="NHL"/>
    <property type="match status" value="1"/>
</dbReference>
<evidence type="ECO:0000313" key="8">
    <source>
        <dbReference type="EMBL" id="CAF1579464.1"/>
    </source>
</evidence>
<dbReference type="Proteomes" id="UP000663832">
    <property type="component" value="Unassembled WGS sequence"/>
</dbReference>